<evidence type="ECO:0008006" key="3">
    <source>
        <dbReference type="Google" id="ProtNLM"/>
    </source>
</evidence>
<dbReference type="Proteomes" id="UP000053424">
    <property type="component" value="Unassembled WGS sequence"/>
</dbReference>
<name>A0A0C3BXF2_HEBCY</name>
<dbReference type="EMBL" id="KN831780">
    <property type="protein sequence ID" value="KIM41260.1"/>
    <property type="molecule type" value="Genomic_DNA"/>
</dbReference>
<dbReference type="HOGENOM" id="CLU_612581_0_0_1"/>
<gene>
    <name evidence="1" type="ORF">M413DRAFT_145198</name>
</gene>
<protein>
    <recommendedName>
        <fullName evidence="3">F-box domain-containing protein</fullName>
    </recommendedName>
</protein>
<accession>A0A0C3BXF2</accession>
<proteinExistence type="predicted"/>
<organism evidence="1 2">
    <name type="scientific">Hebeloma cylindrosporum</name>
    <dbReference type="NCBI Taxonomy" id="76867"/>
    <lineage>
        <taxon>Eukaryota</taxon>
        <taxon>Fungi</taxon>
        <taxon>Dikarya</taxon>
        <taxon>Basidiomycota</taxon>
        <taxon>Agaricomycotina</taxon>
        <taxon>Agaricomycetes</taxon>
        <taxon>Agaricomycetidae</taxon>
        <taxon>Agaricales</taxon>
        <taxon>Agaricineae</taxon>
        <taxon>Hymenogastraceae</taxon>
        <taxon>Hebeloma</taxon>
    </lineage>
</organism>
<evidence type="ECO:0000313" key="2">
    <source>
        <dbReference type="Proteomes" id="UP000053424"/>
    </source>
</evidence>
<sequence length="447" mass="50344">MAGFNDLPSEIIDLIFDELCGTFKSLWNDCSATNEEQGIFQTCLPVSTDFRHRILSRFCSCVSLAFGPDVTPLREVVSQPLNSRLGGIGRYTKHFYLEAYSRISDPESEILLDSQDLPVILDGLHGDYFGVKELSLHIYNYGDNMAWTDIPVDFRCALRSLLLSPRLTRLNIENVAFPSEIIFSGTHLKNLSIQRCQGVLAADSPSNKIDVVPSILLALPLPTLRELQTDHSHGCDLDLLPTPMLEKLEVYKELKSVGLHSAKTWRVIGLSASSLTEIYISHTGAVVSPPKNFNLGVVHNLRAFEYSRHSAHRHSFDSSGDPTPVILFHLFNVTEPMEYLKKIKINFDLRGRSINELFLRRTIADSNWVLLDGVLIGPYFLRLCHFEISVTMEATIEDPSDFRHRALSHATNDRFESSFSRIMAQESIVFLQEVKVLGPCWSSDDDA</sequence>
<reference evidence="2" key="2">
    <citation type="submission" date="2015-01" db="EMBL/GenBank/DDBJ databases">
        <title>Evolutionary Origins and Diversification of the Mycorrhizal Mutualists.</title>
        <authorList>
            <consortium name="DOE Joint Genome Institute"/>
            <consortium name="Mycorrhizal Genomics Consortium"/>
            <person name="Kohler A."/>
            <person name="Kuo A."/>
            <person name="Nagy L.G."/>
            <person name="Floudas D."/>
            <person name="Copeland A."/>
            <person name="Barry K.W."/>
            <person name="Cichocki N."/>
            <person name="Veneault-Fourrey C."/>
            <person name="LaButti K."/>
            <person name="Lindquist E.A."/>
            <person name="Lipzen A."/>
            <person name="Lundell T."/>
            <person name="Morin E."/>
            <person name="Murat C."/>
            <person name="Riley R."/>
            <person name="Ohm R."/>
            <person name="Sun H."/>
            <person name="Tunlid A."/>
            <person name="Henrissat B."/>
            <person name="Grigoriev I.V."/>
            <person name="Hibbett D.S."/>
            <person name="Martin F."/>
        </authorList>
    </citation>
    <scope>NUCLEOTIDE SEQUENCE [LARGE SCALE GENOMIC DNA]</scope>
    <source>
        <strain evidence="2">h7</strain>
    </source>
</reference>
<keyword evidence="2" id="KW-1185">Reference proteome</keyword>
<dbReference type="AlphaFoldDB" id="A0A0C3BXF2"/>
<reference evidence="1 2" key="1">
    <citation type="submission" date="2014-04" db="EMBL/GenBank/DDBJ databases">
        <authorList>
            <consortium name="DOE Joint Genome Institute"/>
            <person name="Kuo A."/>
            <person name="Gay G."/>
            <person name="Dore J."/>
            <person name="Kohler A."/>
            <person name="Nagy L.G."/>
            <person name="Floudas D."/>
            <person name="Copeland A."/>
            <person name="Barry K.W."/>
            <person name="Cichocki N."/>
            <person name="Veneault-Fourrey C."/>
            <person name="LaButti K."/>
            <person name="Lindquist E.A."/>
            <person name="Lipzen A."/>
            <person name="Lundell T."/>
            <person name="Morin E."/>
            <person name="Murat C."/>
            <person name="Sun H."/>
            <person name="Tunlid A."/>
            <person name="Henrissat B."/>
            <person name="Grigoriev I.V."/>
            <person name="Hibbett D.S."/>
            <person name="Martin F."/>
            <person name="Nordberg H.P."/>
            <person name="Cantor M.N."/>
            <person name="Hua S.X."/>
        </authorList>
    </citation>
    <scope>NUCLEOTIDE SEQUENCE [LARGE SCALE GENOMIC DNA]</scope>
    <source>
        <strain evidence="2">h7</strain>
    </source>
</reference>
<evidence type="ECO:0000313" key="1">
    <source>
        <dbReference type="EMBL" id="KIM41260.1"/>
    </source>
</evidence>
<dbReference type="OrthoDB" id="2788229at2759"/>